<evidence type="ECO:0000313" key="3">
    <source>
        <dbReference type="Proteomes" id="UP001056012"/>
    </source>
</evidence>
<evidence type="ECO:0000313" key="2">
    <source>
        <dbReference type="EMBL" id="USP82735.1"/>
    </source>
</evidence>
<sequence length="156" mass="16751">MTAHHHLASVDPSTANLCYFSIVPAVHFSLETPSTSPVSEYQACTPSDPTHPLLALRPLPSPFMSASQDASRLLQLQTDASHRPAPDPLQPQSRASSASSNSSDSTTSSAYNSGFSSPSTLSCCRCRRQCLANMYQIGTNRYYCSHCARMTGYSAG</sequence>
<dbReference type="Proteomes" id="UP001056012">
    <property type="component" value="Chromosome 8"/>
</dbReference>
<proteinExistence type="predicted"/>
<dbReference type="EMBL" id="CP089281">
    <property type="protein sequence ID" value="USP82735.1"/>
    <property type="molecule type" value="Genomic_DNA"/>
</dbReference>
<organism evidence="2 3">
    <name type="scientific">Curvularia clavata</name>
    <dbReference type="NCBI Taxonomy" id="95742"/>
    <lineage>
        <taxon>Eukaryota</taxon>
        <taxon>Fungi</taxon>
        <taxon>Dikarya</taxon>
        <taxon>Ascomycota</taxon>
        <taxon>Pezizomycotina</taxon>
        <taxon>Dothideomycetes</taxon>
        <taxon>Pleosporomycetidae</taxon>
        <taxon>Pleosporales</taxon>
        <taxon>Pleosporineae</taxon>
        <taxon>Pleosporaceae</taxon>
        <taxon>Curvularia</taxon>
    </lineage>
</organism>
<accession>A0A9Q9DY88</accession>
<name>A0A9Q9DY88_CURCL</name>
<feature type="compositionally biased region" description="Low complexity" evidence="1">
    <location>
        <begin position="93"/>
        <end position="113"/>
    </location>
</feature>
<feature type="compositionally biased region" description="Polar residues" evidence="1">
    <location>
        <begin position="64"/>
        <end position="79"/>
    </location>
</feature>
<gene>
    <name evidence="2" type="ORF">yc1106_10009</name>
</gene>
<protein>
    <submittedName>
        <fullName evidence="2">Uncharacterized protein</fullName>
    </submittedName>
</protein>
<dbReference type="OrthoDB" id="3920481at2759"/>
<evidence type="ECO:0000256" key="1">
    <source>
        <dbReference type="SAM" id="MobiDB-lite"/>
    </source>
</evidence>
<feature type="region of interest" description="Disordered" evidence="1">
    <location>
        <begin position="56"/>
        <end position="121"/>
    </location>
</feature>
<dbReference type="AlphaFoldDB" id="A0A9Q9DY88"/>
<reference evidence="2" key="1">
    <citation type="submission" date="2021-12" db="EMBL/GenBank/DDBJ databases">
        <title>Curvularia clavata genome.</title>
        <authorList>
            <person name="Cao Y."/>
        </authorList>
    </citation>
    <scope>NUCLEOTIDE SEQUENCE</scope>
    <source>
        <strain evidence="2">Yc1106</strain>
    </source>
</reference>
<dbReference type="VEuPathDB" id="FungiDB:yc1106_10009"/>
<keyword evidence="3" id="KW-1185">Reference proteome</keyword>